<dbReference type="OrthoDB" id="3681559at2"/>
<dbReference type="Gene3D" id="3.10.450.50">
    <property type="match status" value="2"/>
</dbReference>
<name>A0A558B0R9_9PSEU</name>
<reference evidence="2 3" key="2">
    <citation type="submission" date="2019-08" db="EMBL/GenBank/DDBJ databases">
        <title>Amycolatopsis acidicola sp. nov., isolated from peat swamp forest soil.</title>
        <authorList>
            <person name="Srisuk N."/>
        </authorList>
    </citation>
    <scope>NUCLEOTIDE SEQUENCE [LARGE SCALE GENOMIC DNA]</scope>
    <source>
        <strain evidence="2 3">TBRC 6029</strain>
    </source>
</reference>
<evidence type="ECO:0000259" key="1">
    <source>
        <dbReference type="Pfam" id="PF12680"/>
    </source>
</evidence>
<comment type="caution">
    <text evidence="2">The sequence shown here is derived from an EMBL/GenBank/DDBJ whole genome shotgun (WGS) entry which is preliminary data.</text>
</comment>
<dbReference type="InterPro" id="IPR037401">
    <property type="entry name" value="SnoaL-like"/>
</dbReference>
<dbReference type="SUPFAM" id="SSF54427">
    <property type="entry name" value="NTF2-like"/>
    <property type="match status" value="2"/>
</dbReference>
<dbReference type="RefSeq" id="WP_144592130.1">
    <property type="nucleotide sequence ID" value="NZ_VJWX01000427.1"/>
</dbReference>
<dbReference type="Pfam" id="PF12680">
    <property type="entry name" value="SnoaL_2"/>
    <property type="match status" value="1"/>
</dbReference>
<protein>
    <submittedName>
        <fullName evidence="2">Nuclear transport factor 2 family protein</fullName>
    </submittedName>
</protein>
<accession>A0A558B0R9</accession>
<dbReference type="Proteomes" id="UP000320011">
    <property type="component" value="Unassembled WGS sequence"/>
</dbReference>
<sequence length="223" mass="24206">RDVVVHETTDPELVVAEFTYDGRHGDRTFRSANVQVLRVRDGLIVHSRDYHDYLKMAAARDGLDALAAQYTPLSVPPPTSPEVAVSAPAGSPRGVVERLLHGVTNGEGAALAGLYAEDCHVTHPFHPTAPALTSRDELRAHFAPERGARLRAHDLVTYQGTDPGLIVSEFRYVHRYGLFALSNLFVTHVRDGLITRSRDYGDHLALAAGTGTLAELLDAARAA</sequence>
<organism evidence="2 3">
    <name type="scientific">Amycolatopsis rhizosphaerae</name>
    <dbReference type="NCBI Taxonomy" id="2053003"/>
    <lineage>
        <taxon>Bacteria</taxon>
        <taxon>Bacillati</taxon>
        <taxon>Actinomycetota</taxon>
        <taxon>Actinomycetes</taxon>
        <taxon>Pseudonocardiales</taxon>
        <taxon>Pseudonocardiaceae</taxon>
        <taxon>Amycolatopsis</taxon>
    </lineage>
</organism>
<reference evidence="2 3" key="1">
    <citation type="submission" date="2019-07" db="EMBL/GenBank/DDBJ databases">
        <authorList>
            <person name="Duangmal K."/>
            <person name="Teo W.F.A."/>
        </authorList>
    </citation>
    <scope>NUCLEOTIDE SEQUENCE [LARGE SCALE GENOMIC DNA]</scope>
    <source>
        <strain evidence="2 3">TBRC 6029</strain>
    </source>
</reference>
<evidence type="ECO:0000313" key="3">
    <source>
        <dbReference type="Proteomes" id="UP000320011"/>
    </source>
</evidence>
<feature type="domain" description="SnoaL-like" evidence="1">
    <location>
        <begin position="96"/>
        <end position="196"/>
    </location>
</feature>
<keyword evidence="3" id="KW-1185">Reference proteome</keyword>
<gene>
    <name evidence="2" type="ORF">FNH05_29535</name>
</gene>
<feature type="non-terminal residue" evidence="2">
    <location>
        <position position="1"/>
    </location>
</feature>
<proteinExistence type="predicted"/>
<dbReference type="InterPro" id="IPR032710">
    <property type="entry name" value="NTF2-like_dom_sf"/>
</dbReference>
<dbReference type="AlphaFoldDB" id="A0A558B0R9"/>
<evidence type="ECO:0000313" key="2">
    <source>
        <dbReference type="EMBL" id="TVT30115.1"/>
    </source>
</evidence>
<dbReference type="EMBL" id="VJWX01000427">
    <property type="protein sequence ID" value="TVT30115.1"/>
    <property type="molecule type" value="Genomic_DNA"/>
</dbReference>